<protein>
    <recommendedName>
        <fullName evidence="2">Response regulatory domain-containing protein</fullName>
    </recommendedName>
</protein>
<dbReference type="Proteomes" id="UP000620596">
    <property type="component" value="Unassembled WGS sequence"/>
</dbReference>
<dbReference type="AlphaFoldDB" id="A0A916S8E9"/>
<keyword evidence="4" id="KW-1185">Reference proteome</keyword>
<dbReference type="InterPro" id="IPR001789">
    <property type="entry name" value="Sig_transdc_resp-reg_receiver"/>
</dbReference>
<gene>
    <name evidence="3" type="ORF">GCM10011496_05950</name>
</gene>
<comment type="caution">
    <text evidence="3">The sequence shown here is derived from an EMBL/GenBank/DDBJ whole genome shotgun (WGS) entry which is preliminary data.</text>
</comment>
<keyword evidence="1" id="KW-0597">Phosphoprotein</keyword>
<reference evidence="3" key="1">
    <citation type="journal article" date="2014" name="Int. J. Syst. Evol. Microbiol.">
        <title>Complete genome sequence of Corynebacterium casei LMG S-19264T (=DSM 44701T), isolated from a smear-ripened cheese.</title>
        <authorList>
            <consortium name="US DOE Joint Genome Institute (JGI-PGF)"/>
            <person name="Walter F."/>
            <person name="Albersmeier A."/>
            <person name="Kalinowski J."/>
            <person name="Ruckert C."/>
        </authorList>
    </citation>
    <scope>NUCLEOTIDE SEQUENCE</scope>
    <source>
        <strain evidence="3">CGMCC 1.15322</strain>
    </source>
</reference>
<feature type="modified residue" description="4-aspartylphosphate" evidence="1">
    <location>
        <position position="59"/>
    </location>
</feature>
<dbReference type="Gene3D" id="3.40.50.2300">
    <property type="match status" value="1"/>
</dbReference>
<name>A0A916S8E9_9BURK</name>
<organism evidence="3 4">
    <name type="scientific">Polaromonas eurypsychrophila</name>
    <dbReference type="NCBI Taxonomy" id="1614635"/>
    <lineage>
        <taxon>Bacteria</taxon>
        <taxon>Pseudomonadati</taxon>
        <taxon>Pseudomonadota</taxon>
        <taxon>Betaproteobacteria</taxon>
        <taxon>Burkholderiales</taxon>
        <taxon>Comamonadaceae</taxon>
        <taxon>Polaromonas</taxon>
    </lineage>
</organism>
<dbReference type="GO" id="GO:0000160">
    <property type="term" value="P:phosphorelay signal transduction system"/>
    <property type="evidence" value="ECO:0007669"/>
    <property type="project" value="InterPro"/>
</dbReference>
<feature type="domain" description="Response regulatory" evidence="2">
    <location>
        <begin position="10"/>
        <end position="76"/>
    </location>
</feature>
<dbReference type="Pfam" id="PF00072">
    <property type="entry name" value="Response_reg"/>
    <property type="match status" value="1"/>
</dbReference>
<evidence type="ECO:0000259" key="2">
    <source>
        <dbReference type="PROSITE" id="PS50110"/>
    </source>
</evidence>
<dbReference type="EMBL" id="BMIG01000002">
    <property type="protein sequence ID" value="GGA88033.1"/>
    <property type="molecule type" value="Genomic_DNA"/>
</dbReference>
<evidence type="ECO:0000313" key="3">
    <source>
        <dbReference type="EMBL" id="GGA88033.1"/>
    </source>
</evidence>
<reference evidence="3" key="2">
    <citation type="submission" date="2020-09" db="EMBL/GenBank/DDBJ databases">
        <authorList>
            <person name="Sun Q."/>
            <person name="Zhou Y."/>
        </authorList>
    </citation>
    <scope>NUCLEOTIDE SEQUENCE</scope>
    <source>
        <strain evidence="3">CGMCC 1.15322</strain>
    </source>
</reference>
<dbReference type="InterPro" id="IPR011006">
    <property type="entry name" value="CheY-like_superfamily"/>
</dbReference>
<dbReference type="PROSITE" id="PS50110">
    <property type="entry name" value="RESPONSE_REGULATORY"/>
    <property type="match status" value="1"/>
</dbReference>
<sequence length="76" mass="8333">MVSQRTAATRVLLVENEGPIRRFLVTTLESEGHEVFEAATAVEGETLAGNRRIDVFLIDLGLPDRDGVELIGQLRA</sequence>
<dbReference type="SUPFAM" id="SSF52172">
    <property type="entry name" value="CheY-like"/>
    <property type="match status" value="1"/>
</dbReference>
<evidence type="ECO:0000313" key="4">
    <source>
        <dbReference type="Proteomes" id="UP000620596"/>
    </source>
</evidence>
<accession>A0A916S8E9</accession>
<evidence type="ECO:0000256" key="1">
    <source>
        <dbReference type="PROSITE-ProRule" id="PRU00169"/>
    </source>
</evidence>
<proteinExistence type="predicted"/>